<feature type="transmembrane region" description="Helical" evidence="1">
    <location>
        <begin position="79"/>
        <end position="97"/>
    </location>
</feature>
<dbReference type="GeneID" id="97996040"/>
<dbReference type="RefSeq" id="WP_117142599.1">
    <property type="nucleotide sequence ID" value="NZ_QIML01000020.1"/>
</dbReference>
<dbReference type="AlphaFoldDB" id="A0A3E2B1U1"/>
<dbReference type="EMBL" id="QQRQ01000020">
    <property type="protein sequence ID" value="RFT05982.1"/>
    <property type="molecule type" value="Genomic_DNA"/>
</dbReference>
<name>A0A3E2B1U1_9FIRM</name>
<evidence type="ECO:0000256" key="1">
    <source>
        <dbReference type="SAM" id="Phobius"/>
    </source>
</evidence>
<accession>A0A3E2B1U1</accession>
<evidence type="ECO:0000313" key="3">
    <source>
        <dbReference type="EMBL" id="RFT05982.1"/>
    </source>
</evidence>
<dbReference type="InterPro" id="IPR025377">
    <property type="entry name" value="DUF4367"/>
</dbReference>
<protein>
    <submittedName>
        <fullName evidence="3">DUF4367 domain-containing protein</fullName>
    </submittedName>
</protein>
<keyword evidence="1" id="KW-0812">Transmembrane</keyword>
<evidence type="ECO:0000313" key="4">
    <source>
        <dbReference type="Proteomes" id="UP000260649"/>
    </source>
</evidence>
<dbReference type="OrthoDB" id="1734053at2"/>
<comment type="caution">
    <text evidence="3">The sequence shown here is derived from an EMBL/GenBank/DDBJ whole genome shotgun (WGS) entry which is preliminary data.</text>
</comment>
<organism evidence="3 4">
    <name type="scientific">Evtepia gabavorous</name>
    <dbReference type="NCBI Taxonomy" id="2211183"/>
    <lineage>
        <taxon>Bacteria</taxon>
        <taxon>Bacillati</taxon>
        <taxon>Bacillota</taxon>
        <taxon>Clostridia</taxon>
        <taxon>Eubacteriales</taxon>
        <taxon>Evtepia</taxon>
    </lineage>
</organism>
<gene>
    <name evidence="3" type="ORF">DV520_09870</name>
</gene>
<evidence type="ECO:0000259" key="2">
    <source>
        <dbReference type="Pfam" id="PF14285"/>
    </source>
</evidence>
<reference evidence="3 4" key="1">
    <citation type="submission" date="2018-07" db="EMBL/GenBank/DDBJ databases">
        <title>GABA Modulating Bacteria of the Human Gut Microbiota.</title>
        <authorList>
            <person name="Strandwitz P."/>
            <person name="Kim K.H."/>
            <person name="Terekhova D."/>
            <person name="Liu J.K."/>
            <person name="Sharma A."/>
            <person name="Levering J."/>
            <person name="Mcdonald D."/>
            <person name="Dietrich D."/>
            <person name="Ramadhar T.R."/>
            <person name="Lekbua A."/>
            <person name="Mroue N."/>
            <person name="Liston C."/>
            <person name="Stewart E.J."/>
            <person name="Dubin M.J."/>
            <person name="Zengler K."/>
            <person name="Knight R."/>
            <person name="Gilbert J.A."/>
            <person name="Clardy J."/>
            <person name="Lewis K."/>
        </authorList>
    </citation>
    <scope>NUCLEOTIDE SEQUENCE [LARGE SCALE GENOMIC DNA]</scope>
    <source>
        <strain evidence="3 4">KLE1738</strain>
    </source>
</reference>
<proteinExistence type="predicted"/>
<sequence length="259" mass="28904">MNDPKNKLGQYAGLEQLSTQALEDLLQQDFAAGEDHSNPDLVMAIMEVMEQRTPQAAPAVDVDAAWNAFRAGKIAPRRALAVAAVVCVLVCLSILPVQGSSLLQNLVQWSDANFSFLSREPDGTEAVLRSPDYQQVEKTVSELTDRPVLPTWYPPGSSVVQVERHTVENGYYCVVVFSLNGEEFTLCVGIYDTVEDLPTRQYEKNKGPVEEYYANHISHYIMGNMERNTAVWRNGPTECSLHGFLSPDTLKRMIDSIYE</sequence>
<keyword evidence="4" id="KW-1185">Reference proteome</keyword>
<feature type="domain" description="DUF4367" evidence="2">
    <location>
        <begin position="148"/>
        <end position="257"/>
    </location>
</feature>
<dbReference type="Pfam" id="PF14285">
    <property type="entry name" value="DUF4367"/>
    <property type="match status" value="1"/>
</dbReference>
<keyword evidence="1" id="KW-0472">Membrane</keyword>
<keyword evidence="1" id="KW-1133">Transmembrane helix</keyword>
<dbReference type="Proteomes" id="UP000260649">
    <property type="component" value="Unassembled WGS sequence"/>
</dbReference>